<feature type="compositionally biased region" description="Polar residues" evidence="1">
    <location>
        <begin position="190"/>
        <end position="204"/>
    </location>
</feature>
<feature type="signal peptide" evidence="2">
    <location>
        <begin position="1"/>
        <end position="19"/>
    </location>
</feature>
<evidence type="ECO:0000313" key="5">
    <source>
        <dbReference type="Proteomes" id="UP001606303"/>
    </source>
</evidence>
<organism evidence="4 5">
    <name type="scientific">Pelomonas baiyunensis</name>
    <dbReference type="NCBI Taxonomy" id="3299026"/>
    <lineage>
        <taxon>Bacteria</taxon>
        <taxon>Pseudomonadati</taxon>
        <taxon>Pseudomonadota</taxon>
        <taxon>Betaproteobacteria</taxon>
        <taxon>Burkholderiales</taxon>
        <taxon>Sphaerotilaceae</taxon>
        <taxon>Roseateles</taxon>
    </lineage>
</organism>
<keyword evidence="5" id="KW-1185">Reference proteome</keyword>
<name>A0ABW7GXK5_9BURK</name>
<accession>A0ABW7GXK5</accession>
<dbReference type="EMBL" id="JBIGIB010000002">
    <property type="protein sequence ID" value="MFG6466592.1"/>
    <property type="molecule type" value="Genomic_DNA"/>
</dbReference>
<dbReference type="Proteomes" id="UP001606303">
    <property type="component" value="Unassembled WGS sequence"/>
</dbReference>
<dbReference type="InterPro" id="IPR025392">
    <property type="entry name" value="DUF4124"/>
</dbReference>
<protein>
    <submittedName>
        <fullName evidence="4">DUF4124 domain-containing protein</fullName>
    </submittedName>
</protein>
<evidence type="ECO:0000256" key="2">
    <source>
        <dbReference type="SAM" id="SignalP"/>
    </source>
</evidence>
<sequence>MATWAAVATLALWAPQAQAQQVWKCEVDGQVRFSDKPCPGTGQPLAERKLQANVVEALKPEVVHAAMGRPPLAPADGAGGPPANVCPSEGEIRNMETRASSNSLGAPERQFMQDEARRALQCRAGQGRYTEADWAVSREAQAAQSQLSERARQEARARAEARHSAAHAVEGDRIAQRRLEEEKTQRRNQELQQRGQNPASAPRP</sequence>
<feature type="domain" description="DUF4124" evidence="3">
    <location>
        <begin position="10"/>
        <end position="41"/>
    </location>
</feature>
<reference evidence="4 5" key="1">
    <citation type="submission" date="2024-08" db="EMBL/GenBank/DDBJ databases">
        <authorList>
            <person name="Lu H."/>
        </authorList>
    </citation>
    <scope>NUCLEOTIDE SEQUENCE [LARGE SCALE GENOMIC DNA]</scope>
    <source>
        <strain evidence="4 5">BYS87W</strain>
    </source>
</reference>
<evidence type="ECO:0000256" key="1">
    <source>
        <dbReference type="SAM" id="MobiDB-lite"/>
    </source>
</evidence>
<keyword evidence="2" id="KW-0732">Signal</keyword>
<feature type="compositionally biased region" description="Basic and acidic residues" evidence="1">
    <location>
        <begin position="149"/>
        <end position="189"/>
    </location>
</feature>
<evidence type="ECO:0000313" key="4">
    <source>
        <dbReference type="EMBL" id="MFG6466592.1"/>
    </source>
</evidence>
<dbReference type="Pfam" id="PF13511">
    <property type="entry name" value="DUF4124"/>
    <property type="match status" value="1"/>
</dbReference>
<comment type="caution">
    <text evidence="4">The sequence shown here is derived from an EMBL/GenBank/DDBJ whole genome shotgun (WGS) entry which is preliminary data.</text>
</comment>
<proteinExistence type="predicted"/>
<gene>
    <name evidence="4" type="ORF">ACG01O_08245</name>
</gene>
<evidence type="ECO:0000259" key="3">
    <source>
        <dbReference type="Pfam" id="PF13511"/>
    </source>
</evidence>
<feature type="chain" id="PRO_5046755807" evidence="2">
    <location>
        <begin position="20"/>
        <end position="204"/>
    </location>
</feature>
<dbReference type="RefSeq" id="WP_394383411.1">
    <property type="nucleotide sequence ID" value="NZ_JBIGIB010000002.1"/>
</dbReference>
<feature type="region of interest" description="Disordered" evidence="1">
    <location>
        <begin position="141"/>
        <end position="204"/>
    </location>
</feature>